<dbReference type="GO" id="GO:0005829">
    <property type="term" value="C:cytosol"/>
    <property type="evidence" value="ECO:0007669"/>
    <property type="project" value="TreeGrafter"/>
</dbReference>
<comment type="caution">
    <text evidence="4">The sequence shown here is derived from an EMBL/GenBank/DDBJ whole genome shotgun (WGS) entry which is preliminary data.</text>
</comment>
<organism evidence="4 5">
    <name type="scientific">Actinomycetospora corticicola</name>
    <dbReference type="NCBI Taxonomy" id="663602"/>
    <lineage>
        <taxon>Bacteria</taxon>
        <taxon>Bacillati</taxon>
        <taxon>Actinomycetota</taxon>
        <taxon>Actinomycetes</taxon>
        <taxon>Pseudonocardiales</taxon>
        <taxon>Pseudonocardiaceae</taxon>
        <taxon>Actinomycetospora</taxon>
    </lineage>
</organism>
<dbReference type="SUPFAM" id="SSF51161">
    <property type="entry name" value="Trimeric LpxA-like enzymes"/>
    <property type="match status" value="1"/>
</dbReference>
<dbReference type="EMBL" id="JACCBN010000001">
    <property type="protein sequence ID" value="NYD34704.1"/>
    <property type="molecule type" value="Genomic_DNA"/>
</dbReference>
<evidence type="ECO:0000256" key="3">
    <source>
        <dbReference type="SAM" id="MobiDB-lite"/>
    </source>
</evidence>
<dbReference type="Proteomes" id="UP000535890">
    <property type="component" value="Unassembled WGS sequence"/>
</dbReference>
<dbReference type="PANTHER" id="PTHR23416:SF23">
    <property type="entry name" value="ACETYLTRANSFERASE C18B11.09C-RELATED"/>
    <property type="match status" value="1"/>
</dbReference>
<keyword evidence="5" id="KW-1185">Reference proteome</keyword>
<comment type="similarity">
    <text evidence="1">Belongs to the transferase hexapeptide repeat family.</text>
</comment>
<evidence type="ECO:0000256" key="1">
    <source>
        <dbReference type="ARBA" id="ARBA00007274"/>
    </source>
</evidence>
<keyword evidence="2 4" id="KW-0808">Transferase</keyword>
<dbReference type="InterPro" id="IPR011004">
    <property type="entry name" value="Trimer_LpxA-like_sf"/>
</dbReference>
<evidence type="ECO:0000313" key="5">
    <source>
        <dbReference type="Proteomes" id="UP000535890"/>
    </source>
</evidence>
<dbReference type="AlphaFoldDB" id="A0A7Y9J4H9"/>
<protein>
    <submittedName>
        <fullName evidence="4">Putative colanic acid biosynthesis acetyltransferase WcaF</fullName>
        <ecNumber evidence="4">2.3.1.-</ecNumber>
    </submittedName>
</protein>
<proteinExistence type="inferred from homology"/>
<evidence type="ECO:0000256" key="2">
    <source>
        <dbReference type="ARBA" id="ARBA00022679"/>
    </source>
</evidence>
<dbReference type="Gene3D" id="2.160.10.10">
    <property type="entry name" value="Hexapeptide repeat proteins"/>
    <property type="match status" value="1"/>
</dbReference>
<accession>A0A7Y9J4H9</accession>
<dbReference type="EC" id="2.3.1.-" evidence="4"/>
<evidence type="ECO:0000313" key="4">
    <source>
        <dbReference type="EMBL" id="NYD34704.1"/>
    </source>
</evidence>
<dbReference type="RefSeq" id="WP_218890096.1">
    <property type="nucleotide sequence ID" value="NZ_BAABHP010000003.1"/>
</dbReference>
<gene>
    <name evidence="4" type="ORF">BJ983_000806</name>
</gene>
<feature type="region of interest" description="Disordered" evidence="3">
    <location>
        <begin position="166"/>
        <end position="189"/>
    </location>
</feature>
<dbReference type="InterPro" id="IPR051159">
    <property type="entry name" value="Hexapeptide_acetyltransf"/>
</dbReference>
<dbReference type="GO" id="GO:0008374">
    <property type="term" value="F:O-acyltransferase activity"/>
    <property type="evidence" value="ECO:0007669"/>
    <property type="project" value="TreeGrafter"/>
</dbReference>
<keyword evidence="4" id="KW-0012">Acyltransferase</keyword>
<dbReference type="PANTHER" id="PTHR23416">
    <property type="entry name" value="SIALIC ACID SYNTHASE-RELATED"/>
    <property type="match status" value="1"/>
</dbReference>
<reference evidence="4 5" key="1">
    <citation type="submission" date="2020-07" db="EMBL/GenBank/DDBJ databases">
        <title>Sequencing the genomes of 1000 actinobacteria strains.</title>
        <authorList>
            <person name="Klenk H.-P."/>
        </authorList>
    </citation>
    <scope>NUCLEOTIDE SEQUENCE [LARGE SCALE GENOMIC DNA]</scope>
    <source>
        <strain evidence="4 5">DSM 45772</strain>
    </source>
</reference>
<name>A0A7Y9J4H9_9PSEU</name>
<sequence>MTARRLQDFTGAGHDKGRSTGWQVAWWVVSNLVFRAWWCPARVRPVILRAFGARVGRGVNIRNGVRVHWPWKLEIGDHCWIGEGAWLLNLEPILLGDQVCVSQEAVLCTGSHRRRDPAFAYDNAPIVVGAGAWVALRAIVLRGVVVPADGLVPAGTVLARTSAPVGDAAVPRPRGARDHRGVPTTGVTA</sequence>